<keyword evidence="3 7" id="KW-0479">Metal-binding</keyword>
<dbReference type="AlphaFoldDB" id="A0ABD5RD50"/>
<gene>
    <name evidence="8" type="ORF">ACFPJ5_13615</name>
</gene>
<keyword evidence="5 7" id="KW-0408">Iron</keyword>
<proteinExistence type="inferred from homology"/>
<evidence type="ECO:0000256" key="4">
    <source>
        <dbReference type="ARBA" id="ARBA00023002"/>
    </source>
</evidence>
<evidence type="ECO:0000313" key="9">
    <source>
        <dbReference type="Proteomes" id="UP001596201"/>
    </source>
</evidence>
<evidence type="ECO:0000256" key="7">
    <source>
        <dbReference type="RuleBase" id="RU000461"/>
    </source>
</evidence>
<dbReference type="InterPro" id="IPR002401">
    <property type="entry name" value="Cyt_P450_E_grp-I"/>
</dbReference>
<dbReference type="PANTHER" id="PTHR24291:SF50">
    <property type="entry name" value="BIFUNCTIONAL ALBAFLAVENONE MONOOXYGENASE_TERPENE SYNTHASE"/>
    <property type="match status" value="1"/>
</dbReference>
<dbReference type="PRINTS" id="PR00463">
    <property type="entry name" value="EP450I"/>
</dbReference>
<accession>A0ABD5RD50</accession>
<reference evidence="8 9" key="1">
    <citation type="journal article" date="2019" name="Int. J. Syst. Evol. Microbiol.">
        <title>The Global Catalogue of Microorganisms (GCM) 10K type strain sequencing project: providing services to taxonomists for standard genome sequencing and annotation.</title>
        <authorList>
            <consortium name="The Broad Institute Genomics Platform"/>
            <consortium name="The Broad Institute Genome Sequencing Center for Infectious Disease"/>
            <person name="Wu L."/>
            <person name="Ma J."/>
        </authorList>
    </citation>
    <scope>NUCLEOTIDE SEQUENCE [LARGE SCALE GENOMIC DNA]</scope>
    <source>
        <strain evidence="8 9">CGMCC 1.12237</strain>
    </source>
</reference>
<evidence type="ECO:0000313" key="8">
    <source>
        <dbReference type="EMBL" id="MFC5367969.1"/>
    </source>
</evidence>
<dbReference type="InterPro" id="IPR050196">
    <property type="entry name" value="Cytochrome_P450_Monoox"/>
</dbReference>
<evidence type="ECO:0000256" key="2">
    <source>
        <dbReference type="ARBA" id="ARBA00022617"/>
    </source>
</evidence>
<dbReference type="EMBL" id="JBHSKX010000002">
    <property type="protein sequence ID" value="MFC5367969.1"/>
    <property type="molecule type" value="Genomic_DNA"/>
</dbReference>
<keyword evidence="6 7" id="KW-0503">Monooxygenase</keyword>
<dbReference type="InterPro" id="IPR036396">
    <property type="entry name" value="Cyt_P450_sf"/>
</dbReference>
<dbReference type="Proteomes" id="UP001596201">
    <property type="component" value="Unassembled WGS sequence"/>
</dbReference>
<dbReference type="InterPro" id="IPR017972">
    <property type="entry name" value="Cyt_P450_CS"/>
</dbReference>
<evidence type="ECO:0000256" key="3">
    <source>
        <dbReference type="ARBA" id="ARBA00022723"/>
    </source>
</evidence>
<organism evidence="8 9">
    <name type="scientific">Salinirubrum litoreum</name>
    <dbReference type="NCBI Taxonomy" id="1126234"/>
    <lineage>
        <taxon>Archaea</taxon>
        <taxon>Methanobacteriati</taxon>
        <taxon>Methanobacteriota</taxon>
        <taxon>Stenosarchaea group</taxon>
        <taxon>Halobacteria</taxon>
        <taxon>Halobacteriales</taxon>
        <taxon>Haloferacaceae</taxon>
        <taxon>Salinirubrum</taxon>
    </lineage>
</organism>
<dbReference type="GO" id="GO:0004497">
    <property type="term" value="F:monooxygenase activity"/>
    <property type="evidence" value="ECO:0007669"/>
    <property type="project" value="UniProtKB-KW"/>
</dbReference>
<dbReference type="PRINTS" id="PR00385">
    <property type="entry name" value="P450"/>
</dbReference>
<dbReference type="Gene3D" id="1.10.630.10">
    <property type="entry name" value="Cytochrome P450"/>
    <property type="match status" value="1"/>
</dbReference>
<dbReference type="SUPFAM" id="SSF48264">
    <property type="entry name" value="Cytochrome P450"/>
    <property type="match status" value="1"/>
</dbReference>
<dbReference type="PANTHER" id="PTHR24291">
    <property type="entry name" value="CYTOCHROME P450 FAMILY 4"/>
    <property type="match status" value="1"/>
</dbReference>
<dbReference type="RefSeq" id="WP_227230209.1">
    <property type="nucleotide sequence ID" value="NZ_JAJCVJ010000002.1"/>
</dbReference>
<keyword evidence="4 7" id="KW-0560">Oxidoreductase</keyword>
<protein>
    <submittedName>
        <fullName evidence="8">Cytochrome P450</fullName>
    </submittedName>
</protein>
<evidence type="ECO:0000256" key="1">
    <source>
        <dbReference type="ARBA" id="ARBA00010617"/>
    </source>
</evidence>
<comment type="caution">
    <text evidence="8">The sequence shown here is derived from an EMBL/GenBank/DDBJ whole genome shotgun (WGS) entry which is preliminary data.</text>
</comment>
<sequence>MSTQPPGPKGVPLFGTSQRFARDPFSFLRSCADAYGDVVRFDLGPNETFLLTNPADIERVLVSEASQYRKPKLDDAMDDLLGDGLLLSDGDQWRKQRDLANPAFRMQRLGGFDETMTDYVSAMLDGWEAGETFDVQYEMARLTLRIIVDVMLGVELDDERTTTVQECLEPLGARFEPDPRRFLIPNWVPTRENREFYEAVDTLESIVDDIVAERRGTEGNPAGEGEPPMDLLSILLRAQGRGEQTERELRDEMITMLLAGHDTTALTLTYTWYLLSQNPEVEAKLHAELDEVLGGRTPTTEDLRDLQYTEQVMLEAMRIYPPVYMLFREPKTDVKLGGYRIPEGSMLLLSQWVTHRSPRFYDDPETFDPSRWDPERRSERPRFSFFPFGGGPRHCIGKQLSLMEGKLILGTVAQQFSLDYARDDELDLRGSLTMHPQEAVEMTARGRES</sequence>
<dbReference type="PROSITE" id="PS00086">
    <property type="entry name" value="CYTOCHROME_P450"/>
    <property type="match status" value="1"/>
</dbReference>
<name>A0ABD5RD50_9EURY</name>
<keyword evidence="2 7" id="KW-0349">Heme</keyword>
<evidence type="ECO:0000256" key="5">
    <source>
        <dbReference type="ARBA" id="ARBA00023004"/>
    </source>
</evidence>
<comment type="similarity">
    <text evidence="1 7">Belongs to the cytochrome P450 family.</text>
</comment>
<dbReference type="Pfam" id="PF00067">
    <property type="entry name" value="p450"/>
    <property type="match status" value="1"/>
</dbReference>
<dbReference type="GO" id="GO:0046872">
    <property type="term" value="F:metal ion binding"/>
    <property type="evidence" value="ECO:0007669"/>
    <property type="project" value="UniProtKB-KW"/>
</dbReference>
<evidence type="ECO:0000256" key="6">
    <source>
        <dbReference type="ARBA" id="ARBA00023033"/>
    </source>
</evidence>
<keyword evidence="9" id="KW-1185">Reference proteome</keyword>
<dbReference type="InterPro" id="IPR001128">
    <property type="entry name" value="Cyt_P450"/>
</dbReference>